<feature type="compositionally biased region" description="Basic and acidic residues" evidence="2">
    <location>
        <begin position="1402"/>
        <end position="1414"/>
    </location>
</feature>
<dbReference type="PRINTS" id="PR00700">
    <property type="entry name" value="PRTYPHPHTASE"/>
</dbReference>
<dbReference type="EMBL" id="PDUG01000004">
    <property type="protein sequence ID" value="PIC37332.1"/>
    <property type="molecule type" value="Genomic_DNA"/>
</dbReference>
<dbReference type="InterPro" id="IPR003125">
    <property type="entry name" value="WSN"/>
</dbReference>
<feature type="region of interest" description="Disordered" evidence="2">
    <location>
        <begin position="348"/>
        <end position="368"/>
    </location>
</feature>
<dbReference type="STRING" id="1611254.A0A2G5UCP9"/>
<dbReference type="InterPro" id="IPR000242">
    <property type="entry name" value="PTP_cat"/>
</dbReference>
<dbReference type="Gene3D" id="3.90.190.10">
    <property type="entry name" value="Protein tyrosine phosphatase superfamily"/>
    <property type="match status" value="1"/>
</dbReference>
<evidence type="ECO:0000259" key="5">
    <source>
        <dbReference type="PROSITE" id="PS50055"/>
    </source>
</evidence>
<keyword evidence="1" id="KW-0175">Coiled coil</keyword>
<dbReference type="SMART" id="SM00404">
    <property type="entry name" value="PTPc_motif"/>
    <property type="match status" value="1"/>
</dbReference>
<keyword evidence="3" id="KW-1133">Transmembrane helix</keyword>
<name>A0A2G5UCP9_9PELO</name>
<feature type="region of interest" description="Disordered" evidence="2">
    <location>
        <begin position="1393"/>
        <end position="1414"/>
    </location>
</feature>
<organism evidence="7 8">
    <name type="scientific">Caenorhabditis nigoni</name>
    <dbReference type="NCBI Taxonomy" id="1611254"/>
    <lineage>
        <taxon>Eukaryota</taxon>
        <taxon>Metazoa</taxon>
        <taxon>Ecdysozoa</taxon>
        <taxon>Nematoda</taxon>
        <taxon>Chromadorea</taxon>
        <taxon>Rhabditida</taxon>
        <taxon>Rhabditina</taxon>
        <taxon>Rhabditomorpha</taxon>
        <taxon>Rhabditoidea</taxon>
        <taxon>Rhabditidae</taxon>
        <taxon>Peloderinae</taxon>
        <taxon>Caenorhabditis</taxon>
    </lineage>
</organism>
<dbReference type="CDD" id="cd00047">
    <property type="entry name" value="PTPc"/>
    <property type="match status" value="1"/>
</dbReference>
<dbReference type="InterPro" id="IPR029021">
    <property type="entry name" value="Prot-tyrosine_phosphatase-like"/>
</dbReference>
<dbReference type="SMART" id="SM00194">
    <property type="entry name" value="PTPc"/>
    <property type="match status" value="1"/>
</dbReference>
<dbReference type="PANTHER" id="PTHR32525:SF1">
    <property type="entry name" value="DOMAIN OF UNKNOWN FUNCTION WSN DOMAIN-CONTAINING PROTEIN-RELATED"/>
    <property type="match status" value="1"/>
</dbReference>
<dbReference type="SUPFAM" id="SSF52799">
    <property type="entry name" value="(Phosphotyrosine protein) phosphatases II"/>
    <property type="match status" value="1"/>
</dbReference>
<dbReference type="PROSITE" id="PS50056">
    <property type="entry name" value="TYR_PHOSPHATASE_2"/>
    <property type="match status" value="1"/>
</dbReference>
<dbReference type="InterPro" id="IPR000387">
    <property type="entry name" value="Tyr_Pase_dom"/>
</dbReference>
<dbReference type="SMART" id="SM00453">
    <property type="entry name" value="WSN"/>
    <property type="match status" value="1"/>
</dbReference>
<evidence type="ECO:0000313" key="8">
    <source>
        <dbReference type="Proteomes" id="UP000230233"/>
    </source>
</evidence>
<dbReference type="OrthoDB" id="9450131at2759"/>
<feature type="region of interest" description="Disordered" evidence="2">
    <location>
        <begin position="906"/>
        <end position="941"/>
    </location>
</feature>
<keyword evidence="8" id="KW-1185">Reference proteome</keyword>
<feature type="signal peptide" evidence="4">
    <location>
        <begin position="1"/>
        <end position="20"/>
    </location>
</feature>
<feature type="transmembrane region" description="Helical" evidence="3">
    <location>
        <begin position="871"/>
        <end position="896"/>
    </location>
</feature>
<feature type="coiled-coil region" evidence="1">
    <location>
        <begin position="1340"/>
        <end position="1367"/>
    </location>
</feature>
<dbReference type="Proteomes" id="UP000230233">
    <property type="component" value="Chromosome IV"/>
</dbReference>
<dbReference type="InterPro" id="IPR003595">
    <property type="entry name" value="Tyr_Pase_cat"/>
</dbReference>
<keyword evidence="4" id="KW-0732">Signal</keyword>
<sequence>MKKSYYFVILGIIIINGVHAHNYQHPPDEGSSPISKDPISSRYGPSPKIPGIQDYPNLNDRMLLNSIIHSSVLNNDSLASPLDLHRLFNCPIIRKARATSANSQEFLDHVSIIARIANGISLQSGLMNDKINIVDVAGELLNFGDVPVSKIAKFKPDSLNKFTEKLKAILTTLDSSVRDQETQLLKWFELRKSSQTIGDVANLPGKDEYFSFLKSLSSTDFDLVVAPSQHMKNAKGEISKLKSTNLAADSIVRTFLELSASFKHFRNSIEPFKASLEKLKNSELQKGLAVYMPIEKSIELISKRDKFSTTLRDDGKTTIVSNLKSINTLSDDSKGSIQDVNTLTSLSETKSDPKFQKRKVTSGSPNGVSDLKQLARDVRNPWIAKILGTNGSLDSLNDGLLPLFKMNKKLNELDEKLGILSTPKLPEALSGIQTLQRELSEVDPKVHEMTESAWADLEKCGSGSKVEYSKFAQIQDVIRDVKSLTQISQSKLEEKSFKEFDTKLDKFIQNLGFTDLNNQSQSIIEAPTIMKRLKDEKKFDEIENTVNGLIGMFADVKGLEQKVGDVISKQNTPLPQSITDELRLYQCLQNLQNTDKVAQAITVAQNLRGRKNDDLTAVESAIKDVSGASKDLSNLGSLTADMKKHPDVAPTNLNKFSNSAAQSNVIGQSATSLRFAHDLKELDPEISHLKNVGDLVEKEIQKLSDPAQIKDLTAQWGNHTSDMGSLDQTLSGILSFESTLSVSKAKTLEEFSSPLKNLGTIPDAKINSLEKSKVLEALIAQPNINPTIKSDLEKSKQTLDKLAPLDLEFSSHQSQFEKAPGAFKALHDFLVGFFTVKQKVIPSGPNNGNSSAPSSSKVVSEPTENSDHTTIYIVFGVLGFFLLAASIGGGIWAFFWRRKKNKEEAKRLEEEEKEKKRQEKEKEKEKADREKEDKERAERDKKEAARLKELEWLKDAAKTEAACERKQNEVLTRQRKEQMDKVKEQYDIDMAAMLSGVEKWVKSHKYTNANQLASILGDQMKIVVNYHKQNFNDLRDASWAYLPIEKHRYPNGIPCLLETVVKFKFNDVDRKIHANHVVTKPTYSKHSQVGDAKVSMRFIATQGPLPNTLNDFWAMVWHFEVKYIIMLCGFKENGNVKCDVYFKEDGLGTFETTLFKIETVSKEPIFEGRPEAGYKRKFEVVYKKDPKEEKRTLTHYHYLAWPDKGVPDGHEDVRQLLEFVKYSEAPVVVHCSAGIGRTMCLIGTEYMAAEVKNNGNYTVAQGGIDLRNVRSSGIQTFEQMVWLVASVVYRLTRQFNLDKKYYESLVKQIEKGQKQIFKKDLELKLKYTCDFREGDMSEDSLKLAIEREQLEERKEEEKKQRKKGGKDTRIVMDVEGDGEEVAGPGMEVVELDSDEEEENWESDSHPFEKEIIFS</sequence>
<keyword evidence="3" id="KW-0812">Transmembrane</keyword>
<dbReference type="PANTHER" id="PTHR32525">
    <property type="entry name" value="PROTEIN-TYROSINE-PHOSPHATASE"/>
    <property type="match status" value="1"/>
</dbReference>
<evidence type="ECO:0000313" key="7">
    <source>
        <dbReference type="EMBL" id="PIC37332.1"/>
    </source>
</evidence>
<feature type="domain" description="Tyrosine-protein phosphatase" evidence="5">
    <location>
        <begin position="1045"/>
        <end position="1290"/>
    </location>
</feature>
<feature type="domain" description="Tyrosine specific protein phosphatases" evidence="6">
    <location>
        <begin position="1214"/>
        <end position="1281"/>
    </location>
</feature>
<evidence type="ECO:0000259" key="6">
    <source>
        <dbReference type="PROSITE" id="PS50056"/>
    </source>
</evidence>
<accession>A0A2G5UCP9</accession>
<evidence type="ECO:0000256" key="3">
    <source>
        <dbReference type="SAM" id="Phobius"/>
    </source>
</evidence>
<evidence type="ECO:0008006" key="9">
    <source>
        <dbReference type="Google" id="ProtNLM"/>
    </source>
</evidence>
<dbReference type="PROSITE" id="PS50055">
    <property type="entry name" value="TYR_PHOSPHATASE_PTP"/>
    <property type="match status" value="1"/>
</dbReference>
<feature type="compositionally biased region" description="Low complexity" evidence="2">
    <location>
        <begin position="843"/>
        <end position="856"/>
    </location>
</feature>
<feature type="region of interest" description="Disordered" evidence="2">
    <location>
        <begin position="25"/>
        <end position="45"/>
    </location>
</feature>
<proteinExistence type="predicted"/>
<dbReference type="GO" id="GO:0004725">
    <property type="term" value="F:protein tyrosine phosphatase activity"/>
    <property type="evidence" value="ECO:0007669"/>
    <property type="project" value="InterPro"/>
</dbReference>
<evidence type="ECO:0000256" key="1">
    <source>
        <dbReference type="SAM" id="Coils"/>
    </source>
</evidence>
<dbReference type="Pfam" id="PF00102">
    <property type="entry name" value="Y_phosphatase"/>
    <property type="match status" value="1"/>
</dbReference>
<feature type="region of interest" description="Disordered" evidence="2">
    <location>
        <begin position="843"/>
        <end position="863"/>
    </location>
</feature>
<reference evidence="8" key="1">
    <citation type="submission" date="2017-10" db="EMBL/GenBank/DDBJ databases">
        <title>Rapid genome shrinkage in a self-fertile nematode reveals novel sperm competition proteins.</title>
        <authorList>
            <person name="Yin D."/>
            <person name="Schwarz E.M."/>
            <person name="Thomas C.G."/>
            <person name="Felde R.L."/>
            <person name="Korf I.F."/>
            <person name="Cutter A.D."/>
            <person name="Schartner C.M."/>
            <person name="Ralston E.J."/>
            <person name="Meyer B.J."/>
            <person name="Haag E.S."/>
        </authorList>
    </citation>
    <scope>NUCLEOTIDE SEQUENCE [LARGE SCALE GENOMIC DNA]</scope>
    <source>
        <strain evidence="8">JU1422</strain>
    </source>
</reference>
<comment type="caution">
    <text evidence="7">The sequence shown here is derived from an EMBL/GenBank/DDBJ whole genome shotgun (WGS) entry which is preliminary data.</text>
</comment>
<keyword evidence="3" id="KW-0472">Membrane</keyword>
<protein>
    <recommendedName>
        <fullName evidence="9">Protein-tyrosine-phosphatase</fullName>
    </recommendedName>
</protein>
<gene>
    <name evidence="7" type="primary">Cnig_chr_IV.g15991</name>
    <name evidence="7" type="ORF">B9Z55_015991</name>
</gene>
<evidence type="ECO:0000256" key="4">
    <source>
        <dbReference type="SAM" id="SignalP"/>
    </source>
</evidence>
<evidence type="ECO:0000256" key="2">
    <source>
        <dbReference type="SAM" id="MobiDB-lite"/>
    </source>
</evidence>
<dbReference type="Pfam" id="PF02206">
    <property type="entry name" value="WSN"/>
    <property type="match status" value="1"/>
</dbReference>
<feature type="chain" id="PRO_5013613280" description="Protein-tyrosine-phosphatase" evidence="4">
    <location>
        <begin position="21"/>
        <end position="1414"/>
    </location>
</feature>